<dbReference type="Proteomes" id="UP001231649">
    <property type="component" value="Chromosome 24"/>
</dbReference>
<sequence>MFPVVLVLVWGAVFAIWWYVKPRRATPPVAPGALPIIGHAHRMVGSTLQIWEKEKFLYNFCLENGGIVELRLGPQPVYVLTDLDDCLTIANSCLDKPYIYEFGKPLYGRGLVTTNASLWKPKRKLLHPAFSQQVLNTFVPEYTLEARRLVDELANEAGKDQFDVVPYLLKNVLGSVYKTVIGVKPNDKEHETTLKNYAHATDSFFEMLVDRVYSVWLHLPLIFNMTYLKKKQDAVLKILKNITETIILNRKSERKQNIYENPLKEHTSGYKSLLDHLLEVGEKQILTDEEIREHLDTVIGAAYDSSTRAMTFCLVLIGTYPNVQARIQKELQEVFDDSDRDLTRHDLPKLVYLEAVLKETLRLYPPVPRIGKCSESEVKLKNYTFPAGTAFFLSVYGMNRHPVWGADANEFKPERWLSPDTLPENPNAFATFSIGKRNCIGKQSAIMSMKTTLAYILRRYSITADVKNLQCKCDLILKPASGHYIGLKTRT</sequence>
<comment type="caution">
    <text evidence="1">The sequence shown here is derived from an EMBL/GenBank/DDBJ whole genome shotgun (WGS) entry which is preliminary data.</text>
</comment>
<protein>
    <submittedName>
        <fullName evidence="1">Uncharacterized protein</fullName>
    </submittedName>
</protein>
<dbReference type="EMBL" id="CM056800">
    <property type="protein sequence ID" value="KAJ8709646.1"/>
    <property type="molecule type" value="Genomic_DNA"/>
</dbReference>
<name>A0ACC2Q8Y9_9NEOP</name>
<accession>A0ACC2Q8Y9</accession>
<organism evidence="1 2">
    <name type="scientific">Mythimna loreyi</name>
    <dbReference type="NCBI Taxonomy" id="667449"/>
    <lineage>
        <taxon>Eukaryota</taxon>
        <taxon>Metazoa</taxon>
        <taxon>Ecdysozoa</taxon>
        <taxon>Arthropoda</taxon>
        <taxon>Hexapoda</taxon>
        <taxon>Insecta</taxon>
        <taxon>Pterygota</taxon>
        <taxon>Neoptera</taxon>
        <taxon>Endopterygota</taxon>
        <taxon>Lepidoptera</taxon>
        <taxon>Glossata</taxon>
        <taxon>Ditrysia</taxon>
        <taxon>Noctuoidea</taxon>
        <taxon>Noctuidae</taxon>
        <taxon>Noctuinae</taxon>
        <taxon>Hadenini</taxon>
        <taxon>Mythimna</taxon>
    </lineage>
</organism>
<keyword evidence="2" id="KW-1185">Reference proteome</keyword>
<evidence type="ECO:0000313" key="1">
    <source>
        <dbReference type="EMBL" id="KAJ8709646.1"/>
    </source>
</evidence>
<proteinExistence type="predicted"/>
<gene>
    <name evidence="1" type="ORF">PYW08_009650</name>
</gene>
<evidence type="ECO:0000313" key="2">
    <source>
        <dbReference type="Proteomes" id="UP001231649"/>
    </source>
</evidence>
<reference evidence="1" key="1">
    <citation type="submission" date="2023-03" db="EMBL/GenBank/DDBJ databases">
        <title>Chromosome-level genomes of two armyworms, Mythimna separata and Mythimna loreyi, provide insights into the biosynthesis and reception of sex pheromones.</title>
        <authorList>
            <person name="Zhao H."/>
        </authorList>
    </citation>
    <scope>NUCLEOTIDE SEQUENCE</scope>
    <source>
        <strain evidence="1">BeijingLab</strain>
    </source>
</reference>